<dbReference type="RefSeq" id="WP_163478359.1">
    <property type="nucleotide sequence ID" value="NZ_JAAGWE010000037.1"/>
</dbReference>
<evidence type="ECO:0000256" key="1">
    <source>
        <dbReference type="SAM" id="MobiDB-lite"/>
    </source>
</evidence>
<comment type="caution">
    <text evidence="2">The sequence shown here is derived from an EMBL/GenBank/DDBJ whole genome shotgun (WGS) entry which is preliminary data.</text>
</comment>
<accession>A0A6P0GLY7</accession>
<name>A0A6P0GLY7_9ACTN</name>
<feature type="compositionally biased region" description="Acidic residues" evidence="1">
    <location>
        <begin position="39"/>
        <end position="61"/>
    </location>
</feature>
<organism evidence="2 3">
    <name type="scientific">Geodermatophilus normandii</name>
    <dbReference type="NCBI Taxonomy" id="1137989"/>
    <lineage>
        <taxon>Bacteria</taxon>
        <taxon>Bacillati</taxon>
        <taxon>Actinomycetota</taxon>
        <taxon>Actinomycetes</taxon>
        <taxon>Geodermatophilales</taxon>
        <taxon>Geodermatophilaceae</taxon>
        <taxon>Geodermatophilus</taxon>
    </lineage>
</organism>
<feature type="region of interest" description="Disordered" evidence="1">
    <location>
        <begin position="21"/>
        <end position="97"/>
    </location>
</feature>
<dbReference type="EMBL" id="JAAGWE010000037">
    <property type="protein sequence ID" value="NEM08276.1"/>
    <property type="molecule type" value="Genomic_DNA"/>
</dbReference>
<dbReference type="AlphaFoldDB" id="A0A6P0GLY7"/>
<feature type="compositionally biased region" description="Acidic residues" evidence="1">
    <location>
        <begin position="69"/>
        <end position="84"/>
    </location>
</feature>
<evidence type="ECO:0000313" key="3">
    <source>
        <dbReference type="Proteomes" id="UP000471126"/>
    </source>
</evidence>
<gene>
    <name evidence="2" type="ORF">GCU54_20095</name>
</gene>
<dbReference type="Proteomes" id="UP000471126">
    <property type="component" value="Unassembled WGS sequence"/>
</dbReference>
<sequence length="97" mass="10033">MSTICRVARVLASAAVGLATGLGPVACGGEERQRGTTLEDVDEEGAEDQGDLDDLQDDATEQDIAAAPNEDDTTAFFDDPDSSTDEPVTVRGGSSRS</sequence>
<reference evidence="2 3" key="1">
    <citation type="submission" date="2019-12" db="EMBL/GenBank/DDBJ databases">
        <title>WGS of CPCC 203550 I12A-02606.</title>
        <authorList>
            <person name="Jiang Z."/>
        </authorList>
    </citation>
    <scope>NUCLEOTIDE SEQUENCE [LARGE SCALE GENOMIC DNA]</scope>
    <source>
        <strain evidence="2 3">I12A-02606</strain>
    </source>
</reference>
<evidence type="ECO:0000313" key="2">
    <source>
        <dbReference type="EMBL" id="NEM08276.1"/>
    </source>
</evidence>
<proteinExistence type="predicted"/>
<protein>
    <submittedName>
        <fullName evidence="2">Uncharacterized protein</fullName>
    </submittedName>
</protein>